<protein>
    <submittedName>
        <fullName evidence="1">Uncharacterized protein</fullName>
    </submittedName>
</protein>
<dbReference type="GO" id="GO:0006635">
    <property type="term" value="P:fatty acid beta-oxidation"/>
    <property type="evidence" value="ECO:0007669"/>
    <property type="project" value="InterPro"/>
</dbReference>
<reference evidence="1" key="1">
    <citation type="journal article" date="2014" name="Int. J. Syst. Evol. Microbiol.">
        <title>Complete genome sequence of Corynebacterium casei LMG S-19264T (=DSM 44701T), isolated from a smear-ripened cheese.</title>
        <authorList>
            <consortium name="US DOE Joint Genome Institute (JGI-PGF)"/>
            <person name="Walter F."/>
            <person name="Albersmeier A."/>
            <person name="Kalinowski J."/>
            <person name="Ruckert C."/>
        </authorList>
    </citation>
    <scope>NUCLEOTIDE SEQUENCE</scope>
    <source>
        <strain evidence="1">CGMCC 4.5737</strain>
    </source>
</reference>
<proteinExistence type="predicted"/>
<comment type="caution">
    <text evidence="1">The sequence shown here is derived from an EMBL/GenBank/DDBJ whole genome shotgun (WGS) entry which is preliminary data.</text>
</comment>
<reference evidence="1" key="2">
    <citation type="submission" date="2020-09" db="EMBL/GenBank/DDBJ databases">
        <authorList>
            <person name="Sun Q."/>
            <person name="Zhou Y."/>
        </authorList>
    </citation>
    <scope>NUCLEOTIDE SEQUENCE</scope>
    <source>
        <strain evidence="1">CGMCC 4.5737</strain>
    </source>
</reference>
<dbReference type="EMBL" id="BMMK01000002">
    <property type="protein sequence ID" value="GGM38306.1"/>
    <property type="molecule type" value="Genomic_DNA"/>
</dbReference>
<evidence type="ECO:0000313" key="1">
    <source>
        <dbReference type="EMBL" id="GGM38306.1"/>
    </source>
</evidence>
<dbReference type="InterPro" id="IPR046373">
    <property type="entry name" value="Acyl-CoA_Oxase/DH_mid-dom_sf"/>
</dbReference>
<dbReference type="PANTHER" id="PTHR43188">
    <property type="entry name" value="ACYL-COENZYME A OXIDASE"/>
    <property type="match status" value="1"/>
</dbReference>
<dbReference type="InterPro" id="IPR045008">
    <property type="entry name" value="ACX4-like"/>
</dbReference>
<dbReference type="PANTHER" id="PTHR43188:SF1">
    <property type="entry name" value="ACYL-COA DEHYDROGENASE"/>
    <property type="match status" value="1"/>
</dbReference>
<organism evidence="1 2">
    <name type="scientific">Longimycelium tulufanense</name>
    <dbReference type="NCBI Taxonomy" id="907463"/>
    <lineage>
        <taxon>Bacteria</taxon>
        <taxon>Bacillati</taxon>
        <taxon>Actinomycetota</taxon>
        <taxon>Actinomycetes</taxon>
        <taxon>Pseudonocardiales</taxon>
        <taxon>Pseudonocardiaceae</taxon>
        <taxon>Longimycelium</taxon>
    </lineage>
</organism>
<dbReference type="SUPFAM" id="SSF56645">
    <property type="entry name" value="Acyl-CoA dehydrogenase NM domain-like"/>
    <property type="match status" value="1"/>
</dbReference>
<dbReference type="AlphaFoldDB" id="A0A8J3C6D0"/>
<evidence type="ECO:0000313" key="2">
    <source>
        <dbReference type="Proteomes" id="UP000637578"/>
    </source>
</evidence>
<name>A0A8J3C6D0_9PSEU</name>
<accession>A0A8J3C6D0</accession>
<gene>
    <name evidence="1" type="ORF">GCM10012275_06640</name>
</gene>
<dbReference type="GO" id="GO:0003995">
    <property type="term" value="F:acyl-CoA dehydrogenase activity"/>
    <property type="evidence" value="ECO:0007669"/>
    <property type="project" value="InterPro"/>
</dbReference>
<dbReference type="Proteomes" id="UP000637578">
    <property type="component" value="Unassembled WGS sequence"/>
</dbReference>
<dbReference type="RefSeq" id="WP_189054341.1">
    <property type="nucleotide sequence ID" value="NZ_BMMK01000002.1"/>
</dbReference>
<keyword evidence="2" id="KW-1185">Reference proteome</keyword>
<sequence>MSWRAGTLDPAPGHWIGNATFADLVVVWARDEEDNQIKAFVVEKGTPGFTSSGR</sequence>
<dbReference type="InterPro" id="IPR009100">
    <property type="entry name" value="AcylCoA_DH/oxidase_NM_dom_sf"/>
</dbReference>
<dbReference type="Gene3D" id="2.40.110.10">
    <property type="entry name" value="Butyryl-CoA Dehydrogenase, subunit A, domain 2"/>
    <property type="match status" value="1"/>
</dbReference>